<dbReference type="PANTHER" id="PTHR43764">
    <property type="entry name" value="MOLYBDENUM COFACTOR BIOSYNTHESIS"/>
    <property type="match status" value="1"/>
</dbReference>
<evidence type="ECO:0000256" key="3">
    <source>
        <dbReference type="ARBA" id="ARBA00023150"/>
    </source>
</evidence>
<sequence>MGKVHAVCISTIRGVAKQAVPEGNFIVNWGIEGDAHAEHWHRQVSLLGLESIEAFRRRGGQVEFGAFGENLVVDGFNFSALPVGTLLRCGDVLLEMTQIGKECHNHCAVYEAVGDCIMPREGVFARVLEGGVIRPGDVMTEVPRQGKRPYQAAVITLSDKGSKGLREDASGPVIVQRLERAGFEVMEQLLLPDGKGPLEQQLCRLADQRQADLILTTGGTGFGPRDVTPEATLAVADRQAPGIAEAIRAASMQITPRAMLSRAVSVIRKKTLIINLPGSPKACQECMDVFLDTIPHGLDLLRGEVRDCGRK</sequence>
<proteinExistence type="predicted"/>
<keyword evidence="6" id="KW-1185">Reference proteome</keyword>
<dbReference type="SUPFAM" id="SSF53218">
    <property type="entry name" value="Molybdenum cofactor biosynthesis proteins"/>
    <property type="match status" value="1"/>
</dbReference>
<gene>
    <name evidence="5" type="ORF">WMO23_05060</name>
</gene>
<organism evidence="5 6">
    <name type="scientific">Megasphaera intestinihominis</name>
    <dbReference type="NCBI Taxonomy" id="3133159"/>
    <lineage>
        <taxon>Bacteria</taxon>
        <taxon>Bacillati</taxon>
        <taxon>Bacillota</taxon>
        <taxon>Negativicutes</taxon>
        <taxon>Veillonellales</taxon>
        <taxon>Veillonellaceae</taxon>
        <taxon>Megasphaera</taxon>
    </lineage>
</organism>
<comment type="function">
    <text evidence="1">May be involved in the biosynthesis of molybdopterin.</text>
</comment>
<dbReference type="Proteomes" id="UP001433088">
    <property type="component" value="Unassembled WGS sequence"/>
</dbReference>
<comment type="caution">
    <text evidence="5">The sequence shown here is derived from an EMBL/GenBank/DDBJ whole genome shotgun (WGS) entry which is preliminary data.</text>
</comment>
<protein>
    <submittedName>
        <fullName evidence="5">Molybdopterin-binding protein</fullName>
    </submittedName>
</protein>
<keyword evidence="3" id="KW-0501">Molybdenum cofactor biosynthesis</keyword>
<dbReference type="InterPro" id="IPR008284">
    <property type="entry name" value="MoCF_biosynth_CS"/>
</dbReference>
<accession>A0ABV1CZ08</accession>
<dbReference type="CDD" id="cd00886">
    <property type="entry name" value="MogA_MoaB"/>
    <property type="match status" value="1"/>
</dbReference>
<comment type="pathway">
    <text evidence="2">Cofactor biosynthesis; molybdopterin biosynthesis.</text>
</comment>
<dbReference type="EMBL" id="JBBMEU010000022">
    <property type="protein sequence ID" value="MEQ2422099.1"/>
    <property type="molecule type" value="Genomic_DNA"/>
</dbReference>
<dbReference type="InterPro" id="IPR001453">
    <property type="entry name" value="MoaB/Mog_dom"/>
</dbReference>
<dbReference type="InterPro" id="IPR036425">
    <property type="entry name" value="MoaB/Mog-like_dom_sf"/>
</dbReference>
<dbReference type="SUPFAM" id="SSF50800">
    <property type="entry name" value="PK beta-barrel domain-like"/>
    <property type="match status" value="1"/>
</dbReference>
<dbReference type="PROSITE" id="PS01078">
    <property type="entry name" value="MOCF_BIOSYNTHESIS_1"/>
    <property type="match status" value="1"/>
</dbReference>
<dbReference type="NCBIfam" id="TIGR00177">
    <property type="entry name" value="molyb_syn"/>
    <property type="match status" value="1"/>
</dbReference>
<name>A0ABV1CZ08_9FIRM</name>
<dbReference type="RefSeq" id="WP_292106584.1">
    <property type="nucleotide sequence ID" value="NZ_JBBMEU010000022.1"/>
</dbReference>
<reference evidence="5 6" key="1">
    <citation type="submission" date="2024-03" db="EMBL/GenBank/DDBJ databases">
        <title>Human intestinal bacterial collection.</title>
        <authorList>
            <person name="Pauvert C."/>
            <person name="Hitch T.C.A."/>
            <person name="Clavel T."/>
        </authorList>
    </citation>
    <scope>NUCLEOTIDE SEQUENCE [LARGE SCALE GENOMIC DNA]</scope>
    <source>
        <strain evidence="5 6">CLA-AA-H81</strain>
    </source>
</reference>
<dbReference type="Pfam" id="PF03473">
    <property type="entry name" value="MOSC"/>
    <property type="match status" value="1"/>
</dbReference>
<dbReference type="Gene3D" id="3.40.980.10">
    <property type="entry name" value="MoaB/Mog-like domain"/>
    <property type="match status" value="1"/>
</dbReference>
<dbReference type="InterPro" id="IPR005302">
    <property type="entry name" value="MoCF_Sase_C"/>
</dbReference>
<feature type="domain" description="MOSC" evidence="4">
    <location>
        <begin position="14"/>
        <end position="142"/>
    </location>
</feature>
<dbReference type="PROSITE" id="PS51340">
    <property type="entry name" value="MOSC"/>
    <property type="match status" value="1"/>
</dbReference>
<dbReference type="SMART" id="SM00852">
    <property type="entry name" value="MoCF_biosynth"/>
    <property type="match status" value="1"/>
</dbReference>
<evidence type="ECO:0000313" key="5">
    <source>
        <dbReference type="EMBL" id="MEQ2422099.1"/>
    </source>
</evidence>
<evidence type="ECO:0000256" key="2">
    <source>
        <dbReference type="ARBA" id="ARBA00005046"/>
    </source>
</evidence>
<dbReference type="Pfam" id="PF00994">
    <property type="entry name" value="MoCF_biosynth"/>
    <property type="match status" value="1"/>
</dbReference>
<evidence type="ECO:0000259" key="4">
    <source>
        <dbReference type="PROSITE" id="PS51340"/>
    </source>
</evidence>
<evidence type="ECO:0000256" key="1">
    <source>
        <dbReference type="ARBA" id="ARBA00003487"/>
    </source>
</evidence>
<dbReference type="InterPro" id="IPR011037">
    <property type="entry name" value="Pyrv_Knase-like_insert_dom_sf"/>
</dbReference>
<dbReference type="Gene3D" id="2.40.33.20">
    <property type="entry name" value="PK beta-barrel domain-like"/>
    <property type="match status" value="1"/>
</dbReference>
<dbReference type="InterPro" id="IPR051920">
    <property type="entry name" value="MPT_Adenylyltrnsfr/MoaC-Rel"/>
</dbReference>
<evidence type="ECO:0000313" key="6">
    <source>
        <dbReference type="Proteomes" id="UP001433088"/>
    </source>
</evidence>
<dbReference type="PANTHER" id="PTHR43764:SF1">
    <property type="entry name" value="MOLYBDOPTERIN MOLYBDOTRANSFERASE"/>
    <property type="match status" value="1"/>
</dbReference>